<dbReference type="InterPro" id="IPR050718">
    <property type="entry name" value="ApaG-like"/>
</dbReference>
<proteinExistence type="inferred from homology"/>
<dbReference type="RefSeq" id="WP_211937397.1">
    <property type="nucleotide sequence ID" value="NZ_CP073078.1"/>
</dbReference>
<evidence type="ECO:0000313" key="5">
    <source>
        <dbReference type="Proteomes" id="UP000676409"/>
    </source>
</evidence>
<name>A0A975IU35_9CAUL</name>
<dbReference type="SUPFAM" id="SSF110069">
    <property type="entry name" value="ApaG-like"/>
    <property type="match status" value="1"/>
</dbReference>
<keyword evidence="5" id="KW-1185">Reference proteome</keyword>
<accession>A0A975IU35</accession>
<sequence>MRRIPRRTSKDQPVYEAVTRGIVVRVVSEYQSNHSDPLEGRWFWAYTIEIENRGSETVQLISRRWLITDALNRTEEVAGPGVIGEQPRLKPQEAFRYTSGCPLTTASGEMRGAYQMLTDDGEVFDVEIPAFSLHLPEARRVVN</sequence>
<dbReference type="EMBL" id="CP073078">
    <property type="protein sequence ID" value="QUD87345.1"/>
    <property type="molecule type" value="Genomic_DNA"/>
</dbReference>
<dbReference type="KEGG" id="caul:KCG34_20180"/>
<reference evidence="4" key="1">
    <citation type="submission" date="2021-04" db="EMBL/GenBank/DDBJ databases">
        <title>The complete genome sequence of Caulobacter sp. S6.</title>
        <authorList>
            <person name="Tang Y."/>
            <person name="Ouyang W."/>
            <person name="Liu Q."/>
            <person name="Huang B."/>
            <person name="Guo Z."/>
            <person name="Lei P."/>
        </authorList>
    </citation>
    <scope>NUCLEOTIDE SEQUENCE</scope>
    <source>
        <strain evidence="4">S6</strain>
    </source>
</reference>
<dbReference type="PANTHER" id="PTHR47191">
    <property type="entry name" value="OS05G0170800 PROTEIN"/>
    <property type="match status" value="1"/>
</dbReference>
<dbReference type="PROSITE" id="PS51087">
    <property type="entry name" value="APAG"/>
    <property type="match status" value="1"/>
</dbReference>
<organism evidence="4 5">
    <name type="scientific">Phenylobacterium montanum</name>
    <dbReference type="NCBI Taxonomy" id="2823693"/>
    <lineage>
        <taxon>Bacteria</taxon>
        <taxon>Pseudomonadati</taxon>
        <taxon>Pseudomonadota</taxon>
        <taxon>Alphaproteobacteria</taxon>
        <taxon>Caulobacterales</taxon>
        <taxon>Caulobacteraceae</taxon>
        <taxon>Phenylobacterium</taxon>
    </lineage>
</organism>
<dbReference type="Proteomes" id="UP000676409">
    <property type="component" value="Chromosome"/>
</dbReference>
<dbReference type="InterPro" id="IPR007474">
    <property type="entry name" value="ApaG_domain"/>
</dbReference>
<feature type="domain" description="ApaG" evidence="3">
    <location>
        <begin position="16"/>
        <end position="140"/>
    </location>
</feature>
<dbReference type="HAMAP" id="MF_00791">
    <property type="entry name" value="ApaG"/>
    <property type="match status" value="1"/>
</dbReference>
<dbReference type="Gene3D" id="2.60.40.1470">
    <property type="entry name" value="ApaG domain"/>
    <property type="match status" value="1"/>
</dbReference>
<evidence type="ECO:0000256" key="1">
    <source>
        <dbReference type="ARBA" id="ARBA00017693"/>
    </source>
</evidence>
<evidence type="ECO:0000313" key="4">
    <source>
        <dbReference type="EMBL" id="QUD87345.1"/>
    </source>
</evidence>
<dbReference type="PANTHER" id="PTHR47191:SF2">
    <property type="entry name" value="OS05G0170800 PROTEIN"/>
    <property type="match status" value="1"/>
</dbReference>
<dbReference type="InterPro" id="IPR023065">
    <property type="entry name" value="Uncharacterised_ApaG"/>
</dbReference>
<dbReference type="Pfam" id="PF04379">
    <property type="entry name" value="DUF525"/>
    <property type="match status" value="1"/>
</dbReference>
<gene>
    <name evidence="2 4" type="primary">apaG</name>
    <name evidence="4" type="ORF">KCG34_20180</name>
</gene>
<dbReference type="AlphaFoldDB" id="A0A975IU35"/>
<protein>
    <recommendedName>
        <fullName evidence="1 2">Protein ApaG</fullName>
    </recommendedName>
</protein>
<evidence type="ECO:0000259" key="3">
    <source>
        <dbReference type="PROSITE" id="PS51087"/>
    </source>
</evidence>
<evidence type="ECO:0000256" key="2">
    <source>
        <dbReference type="HAMAP-Rule" id="MF_00791"/>
    </source>
</evidence>
<dbReference type="NCBIfam" id="NF003967">
    <property type="entry name" value="PRK05461.1"/>
    <property type="match status" value="1"/>
</dbReference>
<dbReference type="InterPro" id="IPR036767">
    <property type="entry name" value="ApaG_sf"/>
</dbReference>